<reference evidence="3 4" key="1">
    <citation type="submission" date="2016-10" db="EMBL/GenBank/DDBJ databases">
        <authorList>
            <person name="de Groot N.N."/>
        </authorList>
    </citation>
    <scope>NUCLEOTIDE SEQUENCE [LARGE SCALE GENOMIC DNA]</scope>
    <source>
        <strain evidence="3 4">DSM 17890</strain>
    </source>
</reference>
<sequence length="209" mass="22330">MTAPVTLHGYHRSIYAWAALLALAEKGVEASWVESDPFAPGGAEALHPFGRVPVLVHGAAVIYETAAICQYVDEGFSGPPLQPADPLDRARMRQIISVADAYAYWPMVRQVYAEKVFARHEGRAPDAALVREGLRASRRALDALEALAGPGLYLLGGAPGLADAHLAPMVAAFARAPEGAALLAGRPRLHAWSKRMAARESFRATSVLV</sequence>
<dbReference type="EMBL" id="FNMZ01000003">
    <property type="protein sequence ID" value="SDX08995.1"/>
    <property type="molecule type" value="Genomic_DNA"/>
</dbReference>
<dbReference type="SUPFAM" id="SSF47616">
    <property type="entry name" value="GST C-terminal domain-like"/>
    <property type="match status" value="1"/>
</dbReference>
<evidence type="ECO:0000313" key="4">
    <source>
        <dbReference type="Proteomes" id="UP000199118"/>
    </source>
</evidence>
<dbReference type="RefSeq" id="WP_092681563.1">
    <property type="nucleotide sequence ID" value="NZ_FNMZ01000003.1"/>
</dbReference>
<dbReference type="Pfam" id="PF13410">
    <property type="entry name" value="GST_C_2"/>
    <property type="match status" value="1"/>
</dbReference>
<dbReference type="PANTHER" id="PTHR43968:SF6">
    <property type="entry name" value="GLUTATHIONE S-TRANSFERASE OMEGA"/>
    <property type="match status" value="1"/>
</dbReference>
<protein>
    <submittedName>
        <fullName evidence="3">Glutathione S-transferase</fullName>
    </submittedName>
</protein>
<organism evidence="3 4">
    <name type="scientific">Albimonas donghaensis</name>
    <dbReference type="NCBI Taxonomy" id="356660"/>
    <lineage>
        <taxon>Bacteria</taxon>
        <taxon>Pseudomonadati</taxon>
        <taxon>Pseudomonadota</taxon>
        <taxon>Alphaproteobacteria</taxon>
        <taxon>Rhodobacterales</taxon>
        <taxon>Paracoccaceae</taxon>
        <taxon>Albimonas</taxon>
    </lineage>
</organism>
<keyword evidence="4" id="KW-1185">Reference proteome</keyword>
<dbReference type="STRING" id="356660.SAMN05444336_103269"/>
<dbReference type="PROSITE" id="PS50405">
    <property type="entry name" value="GST_CTER"/>
    <property type="match status" value="1"/>
</dbReference>
<dbReference type="OrthoDB" id="9797500at2"/>
<dbReference type="Pfam" id="PF13417">
    <property type="entry name" value="GST_N_3"/>
    <property type="match status" value="1"/>
</dbReference>
<dbReference type="InterPro" id="IPR040079">
    <property type="entry name" value="Glutathione_S-Trfase"/>
</dbReference>
<dbReference type="InterPro" id="IPR004045">
    <property type="entry name" value="Glutathione_S-Trfase_N"/>
</dbReference>
<dbReference type="Gene3D" id="1.20.1050.10">
    <property type="match status" value="1"/>
</dbReference>
<gene>
    <name evidence="3" type="ORF">SAMN05444336_103269</name>
</gene>
<dbReference type="InterPro" id="IPR036249">
    <property type="entry name" value="Thioredoxin-like_sf"/>
</dbReference>
<dbReference type="GO" id="GO:0005737">
    <property type="term" value="C:cytoplasm"/>
    <property type="evidence" value="ECO:0007669"/>
    <property type="project" value="TreeGrafter"/>
</dbReference>
<dbReference type="Proteomes" id="UP000199118">
    <property type="component" value="Unassembled WGS sequence"/>
</dbReference>
<dbReference type="PROSITE" id="PS50404">
    <property type="entry name" value="GST_NTER"/>
    <property type="match status" value="1"/>
</dbReference>
<evidence type="ECO:0000259" key="2">
    <source>
        <dbReference type="PROSITE" id="PS50405"/>
    </source>
</evidence>
<feature type="domain" description="GST C-terminal" evidence="2">
    <location>
        <begin position="85"/>
        <end position="209"/>
    </location>
</feature>
<feature type="domain" description="GST N-terminal" evidence="1">
    <location>
        <begin position="3"/>
        <end position="80"/>
    </location>
</feature>
<dbReference type="InterPro" id="IPR036282">
    <property type="entry name" value="Glutathione-S-Trfase_C_sf"/>
</dbReference>
<dbReference type="CDD" id="cd00299">
    <property type="entry name" value="GST_C_family"/>
    <property type="match status" value="1"/>
</dbReference>
<evidence type="ECO:0000313" key="3">
    <source>
        <dbReference type="EMBL" id="SDX08995.1"/>
    </source>
</evidence>
<dbReference type="SFLD" id="SFLDS00019">
    <property type="entry name" value="Glutathione_Transferase_(cytos"/>
    <property type="match status" value="1"/>
</dbReference>
<dbReference type="AlphaFoldDB" id="A0A1H2YVB4"/>
<proteinExistence type="predicted"/>
<dbReference type="GO" id="GO:0016740">
    <property type="term" value="F:transferase activity"/>
    <property type="evidence" value="ECO:0007669"/>
    <property type="project" value="UniProtKB-KW"/>
</dbReference>
<dbReference type="Gene3D" id="3.40.30.10">
    <property type="entry name" value="Glutaredoxin"/>
    <property type="match status" value="1"/>
</dbReference>
<dbReference type="SFLD" id="SFLDG00358">
    <property type="entry name" value="Main_(cytGST)"/>
    <property type="match status" value="1"/>
</dbReference>
<keyword evidence="3" id="KW-0808">Transferase</keyword>
<accession>A0A1H2YVB4</accession>
<name>A0A1H2YVB4_9RHOB</name>
<evidence type="ECO:0000259" key="1">
    <source>
        <dbReference type="PROSITE" id="PS50404"/>
    </source>
</evidence>
<dbReference type="PANTHER" id="PTHR43968">
    <property type="match status" value="1"/>
</dbReference>
<dbReference type="InterPro" id="IPR050983">
    <property type="entry name" value="GST_Omega/HSP26"/>
</dbReference>
<dbReference type="SUPFAM" id="SSF52833">
    <property type="entry name" value="Thioredoxin-like"/>
    <property type="match status" value="1"/>
</dbReference>
<dbReference type="InterPro" id="IPR010987">
    <property type="entry name" value="Glutathione-S-Trfase_C-like"/>
</dbReference>